<evidence type="ECO:0000256" key="8">
    <source>
        <dbReference type="ARBA" id="ARBA00023224"/>
    </source>
</evidence>
<dbReference type="PRINTS" id="PR00237">
    <property type="entry name" value="GPCRRHODOPSN"/>
</dbReference>
<dbReference type="InterPro" id="IPR017452">
    <property type="entry name" value="GPCR_Rhodpsn_7TM"/>
</dbReference>
<feature type="transmembrane region" description="Helical" evidence="10">
    <location>
        <begin position="84"/>
        <end position="104"/>
    </location>
</feature>
<keyword evidence="13" id="KW-1185">Reference proteome</keyword>
<proteinExistence type="inferred from homology"/>
<evidence type="ECO:0000256" key="6">
    <source>
        <dbReference type="ARBA" id="ARBA00023136"/>
    </source>
</evidence>
<dbReference type="GO" id="GO:0005886">
    <property type="term" value="C:plasma membrane"/>
    <property type="evidence" value="ECO:0007669"/>
    <property type="project" value="UniProtKB-SubCell"/>
</dbReference>
<evidence type="ECO:0000259" key="11">
    <source>
        <dbReference type="PROSITE" id="PS50262"/>
    </source>
</evidence>
<evidence type="ECO:0000313" key="12">
    <source>
        <dbReference type="EMBL" id="KAJ7335979.1"/>
    </source>
</evidence>
<dbReference type="CDD" id="cd00637">
    <property type="entry name" value="7tm_classA_rhodopsin-like"/>
    <property type="match status" value="1"/>
</dbReference>
<keyword evidence="3 9" id="KW-0812">Transmembrane</keyword>
<feature type="transmembrane region" description="Helical" evidence="10">
    <location>
        <begin position="153"/>
        <end position="171"/>
    </location>
</feature>
<dbReference type="InterPro" id="IPR000276">
    <property type="entry name" value="GPCR_Rhodpsn"/>
</dbReference>
<protein>
    <recommendedName>
        <fullName evidence="11">G-protein coupled receptors family 1 profile domain-containing protein</fullName>
    </recommendedName>
</protein>
<accession>A0A9W9YDN2</accession>
<keyword evidence="5 9" id="KW-0297">G-protein coupled receptor</keyword>
<comment type="subcellular location">
    <subcellularLocation>
        <location evidence="1">Cell membrane</location>
        <topology evidence="1">Multi-pass membrane protein</topology>
    </subcellularLocation>
</comment>
<dbReference type="InterPro" id="IPR050569">
    <property type="entry name" value="TAAR"/>
</dbReference>
<dbReference type="EMBL" id="MU827783">
    <property type="protein sequence ID" value="KAJ7335979.1"/>
    <property type="molecule type" value="Genomic_DNA"/>
</dbReference>
<dbReference type="PANTHER" id="PTHR24249">
    <property type="entry name" value="HISTAMINE RECEPTOR-RELATED G-PROTEIN COUPLED RECEPTOR"/>
    <property type="match status" value="1"/>
</dbReference>
<keyword evidence="7 9" id="KW-0675">Receptor</keyword>
<keyword evidence="8 9" id="KW-0807">Transducer</keyword>
<dbReference type="OrthoDB" id="9894375at2759"/>
<comment type="similarity">
    <text evidence="9">Belongs to the G-protein coupled receptor 1 family.</text>
</comment>
<dbReference type="Gene3D" id="1.20.1070.10">
    <property type="entry name" value="Rhodopsin 7-helix transmembrane proteins"/>
    <property type="match status" value="1"/>
</dbReference>
<dbReference type="SMART" id="SM01381">
    <property type="entry name" value="7TM_GPCR_Srsx"/>
    <property type="match status" value="1"/>
</dbReference>
<organism evidence="12 13">
    <name type="scientific">Desmophyllum pertusum</name>
    <dbReference type="NCBI Taxonomy" id="174260"/>
    <lineage>
        <taxon>Eukaryota</taxon>
        <taxon>Metazoa</taxon>
        <taxon>Cnidaria</taxon>
        <taxon>Anthozoa</taxon>
        <taxon>Hexacorallia</taxon>
        <taxon>Scleractinia</taxon>
        <taxon>Caryophylliina</taxon>
        <taxon>Caryophylliidae</taxon>
        <taxon>Desmophyllum</taxon>
    </lineage>
</organism>
<evidence type="ECO:0000256" key="9">
    <source>
        <dbReference type="RuleBase" id="RU000688"/>
    </source>
</evidence>
<dbReference type="SUPFAM" id="SSF81321">
    <property type="entry name" value="Family A G protein-coupled receptor-like"/>
    <property type="match status" value="1"/>
</dbReference>
<feature type="transmembrane region" description="Helical" evidence="10">
    <location>
        <begin position="290"/>
        <end position="310"/>
    </location>
</feature>
<comment type="caution">
    <text evidence="12">The sequence shown here is derived from an EMBL/GenBank/DDBJ whole genome shotgun (WGS) entry which is preliminary data.</text>
</comment>
<feature type="transmembrane region" description="Helical" evidence="10">
    <location>
        <begin position="330"/>
        <end position="349"/>
    </location>
</feature>
<dbReference type="AlphaFoldDB" id="A0A9W9YDN2"/>
<evidence type="ECO:0000313" key="13">
    <source>
        <dbReference type="Proteomes" id="UP001163046"/>
    </source>
</evidence>
<dbReference type="GO" id="GO:0004930">
    <property type="term" value="F:G protein-coupled receptor activity"/>
    <property type="evidence" value="ECO:0007669"/>
    <property type="project" value="UniProtKB-KW"/>
</dbReference>
<keyword evidence="6 10" id="KW-0472">Membrane</keyword>
<dbReference type="PROSITE" id="PS00237">
    <property type="entry name" value="G_PROTEIN_RECEP_F1_1"/>
    <property type="match status" value="1"/>
</dbReference>
<dbReference type="PANTHER" id="PTHR24249:SF372">
    <property type="entry name" value="G-PROTEIN COUPLED RECEPTORS FAMILY 1 PROFILE DOMAIN-CONTAINING PROTEIN"/>
    <property type="match status" value="1"/>
</dbReference>
<keyword evidence="2" id="KW-1003">Cell membrane</keyword>
<evidence type="ECO:0000256" key="10">
    <source>
        <dbReference type="SAM" id="Phobius"/>
    </source>
</evidence>
<evidence type="ECO:0000256" key="7">
    <source>
        <dbReference type="ARBA" id="ARBA00023170"/>
    </source>
</evidence>
<evidence type="ECO:0000256" key="4">
    <source>
        <dbReference type="ARBA" id="ARBA00022989"/>
    </source>
</evidence>
<feature type="transmembrane region" description="Helical" evidence="10">
    <location>
        <begin position="233"/>
        <end position="260"/>
    </location>
</feature>
<evidence type="ECO:0000256" key="1">
    <source>
        <dbReference type="ARBA" id="ARBA00004651"/>
    </source>
</evidence>
<feature type="transmembrane region" description="Helical" evidence="10">
    <location>
        <begin position="116"/>
        <end position="133"/>
    </location>
</feature>
<name>A0A9W9YDN2_9CNID</name>
<feature type="transmembrane region" description="Helical" evidence="10">
    <location>
        <begin position="192"/>
        <end position="213"/>
    </location>
</feature>
<dbReference type="Pfam" id="PF00001">
    <property type="entry name" value="7tm_1"/>
    <property type="match status" value="1"/>
</dbReference>
<gene>
    <name evidence="12" type="ORF">OS493_013345</name>
</gene>
<keyword evidence="4 10" id="KW-1133">Transmembrane helix</keyword>
<reference evidence="12" key="1">
    <citation type="submission" date="2023-01" db="EMBL/GenBank/DDBJ databases">
        <title>Genome assembly of the deep-sea coral Lophelia pertusa.</title>
        <authorList>
            <person name="Herrera S."/>
            <person name="Cordes E."/>
        </authorList>
    </citation>
    <scope>NUCLEOTIDE SEQUENCE</scope>
    <source>
        <strain evidence="12">USNM1676648</strain>
        <tissue evidence="12">Polyp</tissue>
    </source>
</reference>
<dbReference type="Proteomes" id="UP001163046">
    <property type="component" value="Unassembled WGS sequence"/>
</dbReference>
<feature type="domain" description="G-protein coupled receptors family 1 profile" evidence="11">
    <location>
        <begin position="96"/>
        <end position="347"/>
    </location>
</feature>
<dbReference type="PROSITE" id="PS50262">
    <property type="entry name" value="G_PROTEIN_RECEP_F1_2"/>
    <property type="match status" value="1"/>
</dbReference>
<sequence>MTASSFSMSRPKLGPSKGPYIWAPENLKTSGTPGRYTCTYIGCVRYCQRMSVTTMASDNFSDKVDNETDYFDDFAGVFDARYHIPPIVFALVIIGLNGWVIYLVKTRACLQTNMNLLLCSLALSDLLTGLLSIPLHVSCDVVRETAICTASQLFLRFTSVSTVTHLLAITVDRYIGIKHALRYNALVTRKRVAITSVFIWSSSIFASLIQLAWIDYGRDDVDEENDDVMQHEIRYDVTCLVLYVAVPFMVMTIVYVDIFLEILRQYRNIKQYNSPGWAETKKRTHHEWKAVAIFSIMLLVFIVCWLPFFTVRLQFNLGNDFYHLPHVVEYLFLYLRFFTSVFNPCIYVFGKRDFRQAVSASRKSLFTRLRSSSLHSSLKTTTV</sequence>
<evidence type="ECO:0000256" key="5">
    <source>
        <dbReference type="ARBA" id="ARBA00023040"/>
    </source>
</evidence>
<evidence type="ECO:0000256" key="3">
    <source>
        <dbReference type="ARBA" id="ARBA00022692"/>
    </source>
</evidence>
<evidence type="ECO:0000256" key="2">
    <source>
        <dbReference type="ARBA" id="ARBA00022475"/>
    </source>
</evidence>